<organism evidence="1 2">
    <name type="scientific">Helianthus annuus</name>
    <name type="common">Common sunflower</name>
    <dbReference type="NCBI Taxonomy" id="4232"/>
    <lineage>
        <taxon>Eukaryota</taxon>
        <taxon>Viridiplantae</taxon>
        <taxon>Streptophyta</taxon>
        <taxon>Embryophyta</taxon>
        <taxon>Tracheophyta</taxon>
        <taxon>Spermatophyta</taxon>
        <taxon>Magnoliopsida</taxon>
        <taxon>eudicotyledons</taxon>
        <taxon>Gunneridae</taxon>
        <taxon>Pentapetalae</taxon>
        <taxon>asterids</taxon>
        <taxon>campanulids</taxon>
        <taxon>Asterales</taxon>
        <taxon>Asteraceae</taxon>
        <taxon>Asteroideae</taxon>
        <taxon>Heliantheae alliance</taxon>
        <taxon>Heliantheae</taxon>
        <taxon>Helianthus</taxon>
    </lineage>
</organism>
<dbReference type="Gramene" id="mRNA:HanXRQr2_Chr13g0569091">
    <property type="protein sequence ID" value="mRNA:HanXRQr2_Chr13g0569091"/>
    <property type="gene ID" value="HanXRQr2_Chr13g0569091"/>
</dbReference>
<proteinExistence type="predicted"/>
<dbReference type="AlphaFoldDB" id="A0A9K3EEQ6"/>
<dbReference type="Proteomes" id="UP000215914">
    <property type="component" value="Unassembled WGS sequence"/>
</dbReference>
<gene>
    <name evidence="1" type="ORF">HanXRQr2_Chr13g0569091</name>
</gene>
<name>A0A9K3EEQ6_HELAN</name>
<protein>
    <submittedName>
        <fullName evidence="1">Uncharacterized protein</fullName>
    </submittedName>
</protein>
<evidence type="ECO:0000313" key="1">
    <source>
        <dbReference type="EMBL" id="KAF5771794.1"/>
    </source>
</evidence>
<reference evidence="1" key="1">
    <citation type="journal article" date="2017" name="Nature">
        <title>The sunflower genome provides insights into oil metabolism, flowering and Asterid evolution.</title>
        <authorList>
            <person name="Badouin H."/>
            <person name="Gouzy J."/>
            <person name="Grassa C.J."/>
            <person name="Murat F."/>
            <person name="Staton S.E."/>
            <person name="Cottret L."/>
            <person name="Lelandais-Briere C."/>
            <person name="Owens G.L."/>
            <person name="Carrere S."/>
            <person name="Mayjonade B."/>
            <person name="Legrand L."/>
            <person name="Gill N."/>
            <person name="Kane N.C."/>
            <person name="Bowers J.E."/>
            <person name="Hubner S."/>
            <person name="Bellec A."/>
            <person name="Berard A."/>
            <person name="Berges H."/>
            <person name="Blanchet N."/>
            <person name="Boniface M.C."/>
            <person name="Brunel D."/>
            <person name="Catrice O."/>
            <person name="Chaidir N."/>
            <person name="Claudel C."/>
            <person name="Donnadieu C."/>
            <person name="Faraut T."/>
            <person name="Fievet G."/>
            <person name="Helmstetter N."/>
            <person name="King M."/>
            <person name="Knapp S.J."/>
            <person name="Lai Z."/>
            <person name="Le Paslier M.C."/>
            <person name="Lippi Y."/>
            <person name="Lorenzon L."/>
            <person name="Mandel J.R."/>
            <person name="Marage G."/>
            <person name="Marchand G."/>
            <person name="Marquand E."/>
            <person name="Bret-Mestries E."/>
            <person name="Morien E."/>
            <person name="Nambeesan S."/>
            <person name="Nguyen T."/>
            <person name="Pegot-Espagnet P."/>
            <person name="Pouilly N."/>
            <person name="Raftis F."/>
            <person name="Sallet E."/>
            <person name="Schiex T."/>
            <person name="Thomas J."/>
            <person name="Vandecasteele C."/>
            <person name="Vares D."/>
            <person name="Vear F."/>
            <person name="Vautrin S."/>
            <person name="Crespi M."/>
            <person name="Mangin B."/>
            <person name="Burke J.M."/>
            <person name="Salse J."/>
            <person name="Munos S."/>
            <person name="Vincourt P."/>
            <person name="Rieseberg L.H."/>
            <person name="Langlade N.B."/>
        </authorList>
    </citation>
    <scope>NUCLEOTIDE SEQUENCE</scope>
    <source>
        <tissue evidence="1">Leaves</tissue>
    </source>
</reference>
<evidence type="ECO:0000313" key="2">
    <source>
        <dbReference type="Proteomes" id="UP000215914"/>
    </source>
</evidence>
<accession>A0A9K3EEQ6</accession>
<comment type="caution">
    <text evidence="1">The sequence shown here is derived from an EMBL/GenBank/DDBJ whole genome shotgun (WGS) entry which is preliminary data.</text>
</comment>
<reference evidence="1" key="2">
    <citation type="submission" date="2020-06" db="EMBL/GenBank/DDBJ databases">
        <title>Helianthus annuus Genome sequencing and assembly Release 2.</title>
        <authorList>
            <person name="Gouzy J."/>
            <person name="Langlade N."/>
            <person name="Munos S."/>
        </authorList>
    </citation>
    <scope>NUCLEOTIDE SEQUENCE</scope>
    <source>
        <tissue evidence="1">Leaves</tissue>
    </source>
</reference>
<keyword evidence="2" id="KW-1185">Reference proteome</keyword>
<dbReference type="EMBL" id="MNCJ02000328">
    <property type="protein sequence ID" value="KAF5771794.1"/>
    <property type="molecule type" value="Genomic_DNA"/>
</dbReference>
<sequence>MLRRFSLLTQIEGFDRYDHPVQRGICDIRMTIQFKEVIPLNHEHVLL</sequence>